<proteinExistence type="predicted"/>
<dbReference type="GO" id="GO:0003677">
    <property type="term" value="F:DNA binding"/>
    <property type="evidence" value="ECO:0007669"/>
    <property type="project" value="UniProtKB-KW"/>
</dbReference>
<evidence type="ECO:0000313" key="8">
    <source>
        <dbReference type="EMBL" id="BBH88503.1"/>
    </source>
</evidence>
<dbReference type="GO" id="GO:0009401">
    <property type="term" value="P:phosphoenolpyruvate-dependent sugar phosphotransferase system"/>
    <property type="evidence" value="ECO:0007669"/>
    <property type="project" value="InterPro"/>
</dbReference>
<dbReference type="InterPro" id="IPR004701">
    <property type="entry name" value="PTS_EIIA_man-typ"/>
</dbReference>
<dbReference type="Gene3D" id="1.10.1790.10">
    <property type="entry name" value="PRD domain"/>
    <property type="match status" value="2"/>
</dbReference>
<evidence type="ECO:0000259" key="5">
    <source>
        <dbReference type="PROSITE" id="PS50045"/>
    </source>
</evidence>
<gene>
    <name evidence="8" type="primary">levR</name>
    <name evidence="8" type="ORF">KTC_32540</name>
</gene>
<organism evidence="8">
    <name type="scientific">Thermosporothrix sp. COM3</name>
    <dbReference type="NCBI Taxonomy" id="2490863"/>
    <lineage>
        <taxon>Bacteria</taxon>
        <taxon>Bacillati</taxon>
        <taxon>Chloroflexota</taxon>
        <taxon>Ktedonobacteria</taxon>
        <taxon>Ktedonobacterales</taxon>
        <taxon>Thermosporotrichaceae</taxon>
        <taxon>Thermosporothrix</taxon>
    </lineage>
</organism>
<dbReference type="SUPFAM" id="SSF63520">
    <property type="entry name" value="PTS-regulatory domain, PRD"/>
    <property type="match status" value="2"/>
</dbReference>
<sequence length="966" mass="106821">MLRKEKVLEALRYLCTQHMPQHSVLRRHAGFSAEEVALQAGIDRSNASRDLNQLAHEGMILRIPGRPVLFTLKTETSTPQAVPPEGTPPTIVASVQVGAVITSFDTLIGNSEGLKSAIQQAKAAILYPPHGLHTLLCGPSGVGKTTVARLMHDFAIEQGAFPEDAPFVSFNCADYAGNPQLLMAHLFGVVRGAYTGADRDRSGLVEQAHRGILFLDEVHRLPPEGQEMLFYLMDKERFRRLGEVKERSASVLLIAATTEDPHTTLLPTFRRRIPMVIRLPGLNERPIMERYELVRAFFTAECSSIGVNIQVTPQAIQAFLLYNCPGNIGQLRTDVQLTCAQAYLEYRTHNRHELSVHIDTLPDHVRNGLLHIAKLHQTLEKETHYHLKANHIFTPTGLNLDSDIDSGRSLYDIINTELAFLRKTNLSEAEIHSLVRLSIQQYFQHFAQSIDQETNEATASLVDKRLLKLAQTIVHHAETQLGRTFPEKLPLVLALHLSSAIERSSQGHPLHVPGIQAVRQTYPIEYEIARFALQHIQTEMGVTLPESEANVLVVLFNHADTLLSNGHVSAGIVIAAHGHGVAQGLAELANTLVGATSVSPVELDLEQTPEEILNLVEQCVRDADQGSGVLLLVDFASLLSLGEIIAHRTGIAIRAIANVSAPLVIEASRKAQRAEGYTLDELATSLASNTRAYAPPSKTTQTGGHLLREQTTPYTPTSTKRVILSICLTGYGSATKLAEVITERLPEICEQDVEIICMDISITGKTEDELQRLVSSRQVVAVVGTINPHLKNYPFISLSELLFGDGITRLRTLLGGTFIDPALLNPPTRRLRPRQAQRAALMREIEHTLRQRSLFLNPARVLPLIERTIEMIEIEVGESFDTEVLAGLILHLATLLERSPSHPPMLVSDAIREQIHQLYPRELAICRHAWQALSLQIGHPLPEEEAYNIVSILRQVDIFIDPPATP</sequence>
<dbReference type="InterPro" id="IPR003593">
    <property type="entry name" value="AAA+_ATPase"/>
</dbReference>
<evidence type="ECO:0000256" key="3">
    <source>
        <dbReference type="ARBA" id="ARBA00022840"/>
    </source>
</evidence>
<keyword evidence="1" id="KW-0808">Transferase</keyword>
<feature type="domain" description="PTS EIIA type-4" evidence="6">
    <location>
        <begin position="569"/>
        <end position="694"/>
    </location>
</feature>
<protein>
    <submittedName>
        <fullName evidence="8">Transcriptional antiterminator</fullName>
    </submittedName>
</protein>
<reference evidence="8" key="1">
    <citation type="submission" date="2018-12" db="EMBL/GenBank/DDBJ databases">
        <title>Novel natural products biosynthetic potential of the class Ktedonobacteria.</title>
        <authorList>
            <person name="Zheng Y."/>
            <person name="Saitou A."/>
            <person name="Wang C.M."/>
            <person name="Toyoda A."/>
            <person name="Minakuchi Y."/>
            <person name="Sekiguchi Y."/>
            <person name="Ueda K."/>
            <person name="Takano H."/>
            <person name="Sakai Y."/>
            <person name="Yokota A."/>
            <person name="Yabe S."/>
        </authorList>
    </citation>
    <scope>NUCLEOTIDE SEQUENCE</scope>
    <source>
        <strain evidence="8">COM3</strain>
    </source>
</reference>
<dbReference type="InterPro" id="IPR036390">
    <property type="entry name" value="WH_DNA-bd_sf"/>
</dbReference>
<dbReference type="InterPro" id="IPR027417">
    <property type="entry name" value="P-loop_NTPase"/>
</dbReference>
<dbReference type="Pfam" id="PF00158">
    <property type="entry name" value="Sigma54_activat"/>
    <property type="match status" value="1"/>
</dbReference>
<keyword evidence="3" id="KW-0067">ATP-binding</keyword>
<dbReference type="Pfam" id="PF03610">
    <property type="entry name" value="EIIA-man"/>
    <property type="match status" value="1"/>
</dbReference>
<dbReference type="Gene3D" id="3.40.50.300">
    <property type="entry name" value="P-loop containing nucleotide triphosphate hydrolases"/>
    <property type="match status" value="1"/>
</dbReference>
<dbReference type="PROSITE" id="PS51372">
    <property type="entry name" value="PRD_2"/>
    <property type="match status" value="2"/>
</dbReference>
<dbReference type="AlphaFoldDB" id="A0A455SJ80"/>
<dbReference type="Gene3D" id="3.40.50.510">
    <property type="entry name" value="Phosphotransferase system, mannose-type IIA component"/>
    <property type="match status" value="1"/>
</dbReference>
<evidence type="ECO:0000256" key="1">
    <source>
        <dbReference type="ARBA" id="ARBA00022679"/>
    </source>
</evidence>
<dbReference type="InterPro" id="IPR011608">
    <property type="entry name" value="PRD"/>
</dbReference>
<evidence type="ECO:0000256" key="2">
    <source>
        <dbReference type="ARBA" id="ARBA00022741"/>
    </source>
</evidence>
<dbReference type="GO" id="GO:0006355">
    <property type="term" value="P:regulation of DNA-templated transcription"/>
    <property type="evidence" value="ECO:0007669"/>
    <property type="project" value="InterPro"/>
</dbReference>
<keyword evidence="4" id="KW-0238">DNA-binding</keyword>
<keyword evidence="2" id="KW-0547">Nucleotide-binding</keyword>
<feature type="domain" description="Sigma-54 factor interaction" evidence="5">
    <location>
        <begin position="107"/>
        <end position="340"/>
    </location>
</feature>
<feature type="domain" description="PRD" evidence="7">
    <location>
        <begin position="856"/>
        <end position="963"/>
    </location>
</feature>
<dbReference type="CDD" id="cd00009">
    <property type="entry name" value="AAA"/>
    <property type="match status" value="1"/>
</dbReference>
<dbReference type="SMART" id="SM00382">
    <property type="entry name" value="AAA"/>
    <property type="match status" value="1"/>
</dbReference>
<dbReference type="InterPro" id="IPR036662">
    <property type="entry name" value="PTS_EIIA_man-typ_sf"/>
</dbReference>
<accession>A0A455SJ80</accession>
<dbReference type="PANTHER" id="PTHR32071:SF38">
    <property type="entry name" value="PSP OPERON TRANSCRIPTIONAL ACTIVATOR"/>
    <property type="match status" value="1"/>
</dbReference>
<dbReference type="SUPFAM" id="SSF46785">
    <property type="entry name" value="Winged helix' DNA-binding domain"/>
    <property type="match status" value="1"/>
</dbReference>
<dbReference type="InterPro" id="IPR036634">
    <property type="entry name" value="PRD_sf"/>
</dbReference>
<dbReference type="InterPro" id="IPR002078">
    <property type="entry name" value="Sigma_54_int"/>
</dbReference>
<dbReference type="SUPFAM" id="SSF53062">
    <property type="entry name" value="PTS system fructose IIA component-like"/>
    <property type="match status" value="1"/>
</dbReference>
<dbReference type="GO" id="GO:0016020">
    <property type="term" value="C:membrane"/>
    <property type="evidence" value="ECO:0007669"/>
    <property type="project" value="InterPro"/>
</dbReference>
<dbReference type="PROSITE" id="PS50045">
    <property type="entry name" value="SIGMA54_INTERACT_4"/>
    <property type="match status" value="1"/>
</dbReference>
<dbReference type="PANTHER" id="PTHR32071">
    <property type="entry name" value="TRANSCRIPTIONAL REGULATORY PROTEIN"/>
    <property type="match status" value="1"/>
</dbReference>
<evidence type="ECO:0000259" key="7">
    <source>
        <dbReference type="PROSITE" id="PS51372"/>
    </source>
</evidence>
<dbReference type="SUPFAM" id="SSF52540">
    <property type="entry name" value="P-loop containing nucleoside triphosphate hydrolases"/>
    <property type="match status" value="1"/>
</dbReference>
<dbReference type="GO" id="GO:0005524">
    <property type="term" value="F:ATP binding"/>
    <property type="evidence" value="ECO:0007669"/>
    <property type="project" value="UniProtKB-KW"/>
</dbReference>
<dbReference type="PROSITE" id="PS51096">
    <property type="entry name" value="PTS_EIIA_TYPE_4"/>
    <property type="match status" value="1"/>
</dbReference>
<evidence type="ECO:0000256" key="4">
    <source>
        <dbReference type="ARBA" id="ARBA00023125"/>
    </source>
</evidence>
<evidence type="ECO:0000259" key="6">
    <source>
        <dbReference type="PROSITE" id="PS51096"/>
    </source>
</evidence>
<dbReference type="Pfam" id="PF00874">
    <property type="entry name" value="PRD"/>
    <property type="match status" value="2"/>
</dbReference>
<dbReference type="EMBL" id="AP019376">
    <property type="protein sequence ID" value="BBH88503.1"/>
    <property type="molecule type" value="Genomic_DNA"/>
</dbReference>
<name>A0A455SJ80_9CHLR</name>
<feature type="domain" description="PRD" evidence="7">
    <location>
        <begin position="461"/>
        <end position="566"/>
    </location>
</feature>
<dbReference type="GO" id="GO:0016740">
    <property type="term" value="F:transferase activity"/>
    <property type="evidence" value="ECO:0007669"/>
    <property type="project" value="UniProtKB-KW"/>
</dbReference>